<dbReference type="EMBL" id="JABSTV010001247">
    <property type="protein sequence ID" value="KAH7972334.1"/>
    <property type="molecule type" value="Genomic_DNA"/>
</dbReference>
<comment type="caution">
    <text evidence="2">The sequence shown here is derived from an EMBL/GenBank/DDBJ whole genome shotgun (WGS) entry which is preliminary data.</text>
</comment>
<dbReference type="VEuPathDB" id="VectorBase:RSAN_050221"/>
<dbReference type="InterPro" id="IPR011650">
    <property type="entry name" value="Peptidase_M20_dimer"/>
</dbReference>
<accession>A0A9D4QAM0</accession>
<dbReference type="Gene3D" id="3.30.70.360">
    <property type="match status" value="1"/>
</dbReference>
<dbReference type="Proteomes" id="UP000821837">
    <property type="component" value="Chromosome 11"/>
</dbReference>
<evidence type="ECO:0000313" key="3">
    <source>
        <dbReference type="Proteomes" id="UP000821837"/>
    </source>
</evidence>
<dbReference type="SUPFAM" id="SSF55031">
    <property type="entry name" value="Bacterial exopeptidase dimerisation domain"/>
    <property type="match status" value="1"/>
</dbReference>
<protein>
    <recommendedName>
        <fullName evidence="1">Peptidase M20 dimerisation domain-containing protein</fullName>
    </recommendedName>
</protein>
<reference evidence="2" key="2">
    <citation type="submission" date="2021-09" db="EMBL/GenBank/DDBJ databases">
        <authorList>
            <person name="Jia N."/>
            <person name="Wang J."/>
            <person name="Shi W."/>
            <person name="Du L."/>
            <person name="Sun Y."/>
            <person name="Zhan W."/>
            <person name="Jiang J."/>
            <person name="Wang Q."/>
            <person name="Zhang B."/>
            <person name="Ji P."/>
            <person name="Sakyi L.B."/>
            <person name="Cui X."/>
            <person name="Yuan T."/>
            <person name="Jiang B."/>
            <person name="Yang W."/>
            <person name="Lam T.T.-Y."/>
            <person name="Chang Q."/>
            <person name="Ding S."/>
            <person name="Wang X."/>
            <person name="Zhu J."/>
            <person name="Ruan X."/>
            <person name="Zhao L."/>
            <person name="Wei J."/>
            <person name="Que T."/>
            <person name="Du C."/>
            <person name="Cheng J."/>
            <person name="Dai P."/>
            <person name="Han X."/>
            <person name="Huang E."/>
            <person name="Gao Y."/>
            <person name="Liu J."/>
            <person name="Shao H."/>
            <person name="Ye R."/>
            <person name="Li L."/>
            <person name="Wei W."/>
            <person name="Wang X."/>
            <person name="Wang C."/>
            <person name="Huo Q."/>
            <person name="Li W."/>
            <person name="Guo W."/>
            <person name="Chen H."/>
            <person name="Chen S."/>
            <person name="Zhou L."/>
            <person name="Zhou L."/>
            <person name="Ni X."/>
            <person name="Tian J."/>
            <person name="Zhou Y."/>
            <person name="Sheng Y."/>
            <person name="Liu T."/>
            <person name="Pan Y."/>
            <person name="Xia L."/>
            <person name="Li J."/>
            <person name="Zhao F."/>
            <person name="Cao W."/>
        </authorList>
    </citation>
    <scope>NUCLEOTIDE SEQUENCE</scope>
    <source>
        <strain evidence="2">Rsan-2018</strain>
        <tissue evidence="2">Larvae</tissue>
    </source>
</reference>
<dbReference type="InterPro" id="IPR052030">
    <property type="entry name" value="Peptidase_M20/M20A_hydrolases"/>
</dbReference>
<keyword evidence="3" id="KW-1185">Reference proteome</keyword>
<evidence type="ECO:0000259" key="1">
    <source>
        <dbReference type="Pfam" id="PF07687"/>
    </source>
</evidence>
<proteinExistence type="predicted"/>
<feature type="domain" description="Peptidase M20 dimerisation" evidence="1">
    <location>
        <begin position="19"/>
        <end position="67"/>
    </location>
</feature>
<reference evidence="2" key="1">
    <citation type="journal article" date="2020" name="Cell">
        <title>Large-Scale Comparative Analyses of Tick Genomes Elucidate Their Genetic Diversity and Vector Capacities.</title>
        <authorList>
            <consortium name="Tick Genome and Microbiome Consortium (TIGMIC)"/>
            <person name="Jia N."/>
            <person name="Wang J."/>
            <person name="Shi W."/>
            <person name="Du L."/>
            <person name="Sun Y."/>
            <person name="Zhan W."/>
            <person name="Jiang J.F."/>
            <person name="Wang Q."/>
            <person name="Zhang B."/>
            <person name="Ji P."/>
            <person name="Bell-Sakyi L."/>
            <person name="Cui X.M."/>
            <person name="Yuan T.T."/>
            <person name="Jiang B.G."/>
            <person name="Yang W.F."/>
            <person name="Lam T.T."/>
            <person name="Chang Q.C."/>
            <person name="Ding S.J."/>
            <person name="Wang X.J."/>
            <person name="Zhu J.G."/>
            <person name="Ruan X.D."/>
            <person name="Zhao L."/>
            <person name="Wei J.T."/>
            <person name="Ye R.Z."/>
            <person name="Que T.C."/>
            <person name="Du C.H."/>
            <person name="Zhou Y.H."/>
            <person name="Cheng J.X."/>
            <person name="Dai P.F."/>
            <person name="Guo W.B."/>
            <person name="Han X.H."/>
            <person name="Huang E.J."/>
            <person name="Li L.F."/>
            <person name="Wei W."/>
            <person name="Gao Y.C."/>
            <person name="Liu J.Z."/>
            <person name="Shao H.Z."/>
            <person name="Wang X."/>
            <person name="Wang C.C."/>
            <person name="Yang T.C."/>
            <person name="Huo Q.B."/>
            <person name="Li W."/>
            <person name="Chen H.Y."/>
            <person name="Chen S.E."/>
            <person name="Zhou L.G."/>
            <person name="Ni X.B."/>
            <person name="Tian J.H."/>
            <person name="Sheng Y."/>
            <person name="Liu T."/>
            <person name="Pan Y.S."/>
            <person name="Xia L.Y."/>
            <person name="Li J."/>
            <person name="Zhao F."/>
            <person name="Cao W.C."/>
        </authorList>
    </citation>
    <scope>NUCLEOTIDE SEQUENCE</scope>
    <source>
        <strain evidence="2">Rsan-2018</strain>
    </source>
</reference>
<dbReference type="InterPro" id="IPR036264">
    <property type="entry name" value="Bact_exopeptidase_dim_dom"/>
</dbReference>
<dbReference type="AlphaFoldDB" id="A0A9D4QAM0"/>
<organism evidence="2 3">
    <name type="scientific">Rhipicephalus sanguineus</name>
    <name type="common">Brown dog tick</name>
    <name type="synonym">Ixodes sanguineus</name>
    <dbReference type="NCBI Taxonomy" id="34632"/>
    <lineage>
        <taxon>Eukaryota</taxon>
        <taxon>Metazoa</taxon>
        <taxon>Ecdysozoa</taxon>
        <taxon>Arthropoda</taxon>
        <taxon>Chelicerata</taxon>
        <taxon>Arachnida</taxon>
        <taxon>Acari</taxon>
        <taxon>Parasitiformes</taxon>
        <taxon>Ixodida</taxon>
        <taxon>Ixodoidea</taxon>
        <taxon>Ixodidae</taxon>
        <taxon>Rhipicephalinae</taxon>
        <taxon>Rhipicephalus</taxon>
        <taxon>Rhipicephalus</taxon>
    </lineage>
</organism>
<name>A0A9D4QAM0_RHISA</name>
<dbReference type="PANTHER" id="PTHR30575:SF0">
    <property type="entry name" value="XAA-ARG DIPEPTIDASE"/>
    <property type="match status" value="1"/>
</dbReference>
<dbReference type="Gene3D" id="3.40.630.10">
    <property type="entry name" value="Zn peptidases"/>
    <property type="match status" value="1"/>
</dbReference>
<dbReference type="Pfam" id="PF07687">
    <property type="entry name" value="M20_dimer"/>
    <property type="match status" value="1"/>
</dbReference>
<gene>
    <name evidence="2" type="ORF">HPB52_011128</name>
</gene>
<dbReference type="SUPFAM" id="SSF53187">
    <property type="entry name" value="Zn-dependent exopeptidases"/>
    <property type="match status" value="1"/>
</dbReference>
<sequence>MAHPAPFDVVAIGFAATQQVGVITEGGKYPNVIPEVTEMSFNVRALNSEELIELRRRVEACFRAAAEATGCSLDLERKTSYMNVVHNAAIAETYRKHGHAFGMSFLDDEEKNLTPLGGATDCGNVSYRVPAIHPMFRIRVEKGSANHTRGFAAAANASDSQPPTLMVAKVMALTALDLLRDTELLDEAKREFEALKLPPEEELQAAL</sequence>
<dbReference type="PANTHER" id="PTHR30575">
    <property type="entry name" value="PEPTIDASE M20"/>
    <property type="match status" value="1"/>
</dbReference>
<evidence type="ECO:0000313" key="2">
    <source>
        <dbReference type="EMBL" id="KAH7972334.1"/>
    </source>
</evidence>
<dbReference type="GO" id="GO:0016805">
    <property type="term" value="F:dipeptidase activity"/>
    <property type="evidence" value="ECO:0007669"/>
    <property type="project" value="TreeGrafter"/>
</dbReference>